<dbReference type="InterPro" id="IPR022472">
    <property type="entry name" value="VPLPA-CTERM"/>
</dbReference>
<sequence length="209" mass="21535">MKLVLAVAFSVLAGAASATTQYSDRTAFEAATASLTTETFNGFTSDVSLAATTFDVGDFSIATTLNNSILKIDADGADSHSVNGSAFVRGVGLPGDMFTYIFDTAITAFGVDLFGFNDFEERTRVVINGNTYTLPVVNGVVNSFFGFTSGTAFTSVSFNVIAGGEDGGFDNISYGAVAPVPVPAAGLLLLSGFGALGAIARRRKSRAKG</sequence>
<keyword evidence="2" id="KW-0732">Signal</keyword>
<evidence type="ECO:0000256" key="2">
    <source>
        <dbReference type="SAM" id="SignalP"/>
    </source>
</evidence>
<dbReference type="RefSeq" id="WP_263390458.1">
    <property type="nucleotide sequence ID" value="NZ_JAOVQN010000060.1"/>
</dbReference>
<keyword evidence="4" id="KW-1185">Reference proteome</keyword>
<evidence type="ECO:0000313" key="3">
    <source>
        <dbReference type="EMBL" id="MCU9840604.1"/>
    </source>
</evidence>
<proteinExistence type="predicted"/>
<comment type="caution">
    <text evidence="3">The sequence shown here is derived from an EMBL/GenBank/DDBJ whole genome shotgun (WGS) entry which is preliminary data.</text>
</comment>
<gene>
    <name evidence="3" type="ORF">OEZ49_22965</name>
</gene>
<organism evidence="3 4">
    <name type="scientific">Ruegeria marisflavi</name>
    <dbReference type="NCBI Taxonomy" id="2984152"/>
    <lineage>
        <taxon>Bacteria</taxon>
        <taxon>Pseudomonadati</taxon>
        <taxon>Pseudomonadota</taxon>
        <taxon>Alphaproteobacteria</taxon>
        <taxon>Rhodobacterales</taxon>
        <taxon>Roseobacteraceae</taxon>
        <taxon>Ruegeria</taxon>
    </lineage>
</organism>
<reference evidence="3 4" key="1">
    <citation type="submission" date="2022-10" db="EMBL/GenBank/DDBJ databases">
        <title>Ruegeria sp. nov., isolated from ocean surface water.</title>
        <authorList>
            <person name="He W."/>
            <person name="Wang L."/>
            <person name="Zhang D.-F."/>
        </authorList>
    </citation>
    <scope>NUCLEOTIDE SEQUENCE [LARGE SCALE GENOMIC DNA]</scope>
    <source>
        <strain evidence="3 4">WL0004</strain>
    </source>
</reference>
<accession>A0ABT2WXG9</accession>
<dbReference type="NCBIfam" id="TIGR03370">
    <property type="entry name" value="VPLPA-CTERM"/>
    <property type="match status" value="1"/>
</dbReference>
<feature type="transmembrane region" description="Helical" evidence="1">
    <location>
        <begin position="180"/>
        <end position="200"/>
    </location>
</feature>
<keyword evidence="1" id="KW-0812">Transmembrane</keyword>
<name>A0ABT2WXG9_9RHOB</name>
<dbReference type="Proteomes" id="UP001321014">
    <property type="component" value="Unassembled WGS sequence"/>
</dbReference>
<evidence type="ECO:0000313" key="4">
    <source>
        <dbReference type="Proteomes" id="UP001321014"/>
    </source>
</evidence>
<protein>
    <submittedName>
        <fullName evidence="3">VPLPA-CTERM sorting domain-containing protein</fullName>
    </submittedName>
</protein>
<feature type="signal peptide" evidence="2">
    <location>
        <begin position="1"/>
        <end position="18"/>
    </location>
</feature>
<evidence type="ECO:0000256" key="1">
    <source>
        <dbReference type="SAM" id="Phobius"/>
    </source>
</evidence>
<feature type="chain" id="PRO_5045721104" evidence="2">
    <location>
        <begin position="19"/>
        <end position="209"/>
    </location>
</feature>
<dbReference type="EMBL" id="JAOVQN010000060">
    <property type="protein sequence ID" value="MCU9840604.1"/>
    <property type="molecule type" value="Genomic_DNA"/>
</dbReference>
<keyword evidence="1" id="KW-0472">Membrane</keyword>
<keyword evidence="1" id="KW-1133">Transmembrane helix</keyword>